<reference evidence="1" key="1">
    <citation type="submission" date="2019-08" db="EMBL/GenBank/DDBJ databases">
        <title>The genome of the North American firefly Photinus pyralis.</title>
        <authorList>
            <consortium name="Photinus pyralis genome working group"/>
            <person name="Fallon T.R."/>
            <person name="Sander Lower S.E."/>
            <person name="Weng J.-K."/>
        </authorList>
    </citation>
    <scope>NUCLEOTIDE SEQUENCE</scope>
    <source>
        <strain evidence="1">TRF0915ILg1</strain>
        <tissue evidence="1">Whole body</tissue>
    </source>
</reference>
<organism evidence="1 2">
    <name type="scientific">Ignelater luminosus</name>
    <name type="common">Cucubano</name>
    <name type="synonym">Pyrophorus luminosus</name>
    <dbReference type="NCBI Taxonomy" id="2038154"/>
    <lineage>
        <taxon>Eukaryota</taxon>
        <taxon>Metazoa</taxon>
        <taxon>Ecdysozoa</taxon>
        <taxon>Arthropoda</taxon>
        <taxon>Hexapoda</taxon>
        <taxon>Insecta</taxon>
        <taxon>Pterygota</taxon>
        <taxon>Neoptera</taxon>
        <taxon>Endopterygota</taxon>
        <taxon>Coleoptera</taxon>
        <taxon>Polyphaga</taxon>
        <taxon>Elateriformia</taxon>
        <taxon>Elateroidea</taxon>
        <taxon>Elateridae</taxon>
        <taxon>Agrypninae</taxon>
        <taxon>Pyrophorini</taxon>
        <taxon>Ignelater</taxon>
    </lineage>
</organism>
<gene>
    <name evidence="1" type="ORF">ILUMI_06165</name>
</gene>
<name>A0A8K0DAI8_IGNLU</name>
<protein>
    <submittedName>
        <fullName evidence="1">Uncharacterized protein</fullName>
    </submittedName>
</protein>
<accession>A0A8K0DAI8</accession>
<dbReference type="AlphaFoldDB" id="A0A8K0DAI8"/>
<dbReference type="EMBL" id="VTPC01002449">
    <property type="protein sequence ID" value="KAF2900017.1"/>
    <property type="molecule type" value="Genomic_DNA"/>
</dbReference>
<evidence type="ECO:0000313" key="1">
    <source>
        <dbReference type="EMBL" id="KAF2900017.1"/>
    </source>
</evidence>
<keyword evidence="2" id="KW-1185">Reference proteome</keyword>
<dbReference type="Proteomes" id="UP000801492">
    <property type="component" value="Unassembled WGS sequence"/>
</dbReference>
<proteinExistence type="predicted"/>
<sequence length="123" mass="13617">MLVCTYAEALRVNAVLKRTVHDAATFSNLSQKSSPGNRRGTVVASFNLTENQQNELLEALIKIYDQTTDPEERAGKFQSKLYEMFPEGQNSVAIASGYSTGAYHISYLITIYIDETLVDGFGL</sequence>
<comment type="caution">
    <text evidence="1">The sequence shown here is derived from an EMBL/GenBank/DDBJ whole genome shotgun (WGS) entry which is preliminary data.</text>
</comment>
<evidence type="ECO:0000313" key="2">
    <source>
        <dbReference type="Proteomes" id="UP000801492"/>
    </source>
</evidence>